<feature type="coiled-coil region" evidence="1">
    <location>
        <begin position="44"/>
        <end position="71"/>
    </location>
</feature>
<keyword evidence="1" id="KW-0175">Coiled coil</keyword>
<name>A0A1W6JSD4_9CAUD</name>
<proteinExistence type="predicted"/>
<evidence type="ECO:0000313" key="2">
    <source>
        <dbReference type="EMBL" id="ARM70181.1"/>
    </source>
</evidence>
<accession>A0A1W6JSD4</accession>
<evidence type="ECO:0000313" key="3">
    <source>
        <dbReference type="Proteomes" id="UP000221132"/>
    </source>
</evidence>
<reference evidence="3" key="1">
    <citation type="submission" date="2017-03" db="EMBL/GenBank/DDBJ databases">
        <authorList>
            <person name="Abille Z."/>
            <person name="Afsharjavan R."/>
            <person name="Alms C.E."/>
            <person name="Anil A."/>
            <person name="Azuma E.A."/>
            <person name="Boateng D."/>
            <person name="Bowden K.V."/>
            <person name="Bui Q."/>
            <person name="Callaghan K.D."/>
            <person name="Canova P.N."/>
            <person name="Carter A.-G.V."/>
            <person name="Carty B."/>
            <person name="Choudhary A."/>
            <person name="Chugh K."/>
            <person name="Clark C.B."/>
            <person name="Clark J."/>
            <person name="Cortez R."/>
            <person name="Dalwadi R.M."/>
            <person name="Daou G."/>
            <person name="Das M."/>
            <person name="Dasari S."/>
            <person name="Davis E.H."/>
            <person name="Defreitas N."/>
            <person name="Demirji J."/>
            <person name="Endres C."/>
            <person name="Fakhar S."/>
            <person name="Feeley N."/>
            <person name="Flores D.C."/>
            <person name="Fowler A.R."/>
            <person name="George T."/>
            <person name="Greis H.L."/>
            <person name="Groleau D.L."/>
            <person name="Gulati J.K."/>
            <person name="Guzman W."/>
            <person name="Hallworth A.N."/>
            <person name="Hariri A."/>
            <person name="Haya V.N."/>
            <person name="Hoffman A.K."/>
            <person name="Horne B."/>
            <person name="Howard T."/>
            <person name="Iglesia A.J."/>
            <person name="Ijezie O.D."/>
            <person name="Incognito N.A."/>
            <person name="Inen J.A."/>
            <person name="Jaiswal A."/>
            <person name="Jezek R.A."/>
            <person name="Kawa A.C."/>
            <person name="Khan F."/>
            <person name="Khin A.C."/>
            <person name="Knapo J."/>
            <person name="Kong A.S."/>
            <person name="Le B.Q."/>
            <person name="Le Q.M."/>
            <person name="Le T.-H.M."/>
            <person name="Lee M."/>
            <person name="Lockwood J.L."/>
            <person name="Loto-Rojas G.S."/>
            <person name="Mantzavinos A."/>
            <person name="Martinez D.R."/>
            <person name="Meadows A.R."/>
            <person name="Mehr S."/>
            <person name="Mellon M.N."/>
            <person name="Memon S."/>
            <person name="Miller B."/>
            <person name="Min S."/>
            <person name="Mitchell L.M."/>
            <person name="Mohamed I.R."/>
            <person name="Mohammed F.O."/>
            <person name="More S."/>
            <person name="Muntaha S."/>
            <person name="Nadeem I."/>
            <person name="Ndjeumen-Njinguet A.S."/>
            <person name="Ng P."/>
            <person name="Ngu V.E."/>
            <person name="Nguyen B.N."/>
            <person name="OHern C.T."/>
            <person name="Oboh U.S."/>
            <person name="Pagano C.W."/>
            <person name="Panakal P.R."/>
            <person name="Park D.A."/>
            <person name="Parsana D."/>
            <person name="Patel P."/>
            <person name="Patel V.S."/>
            <person name="Patwardhan V.M."/>
            <person name="Pawar S.D."/>
            <person name="Payne V.R."/>
            <person name="Petricel I.M."/>
            <person name="Phillips C."/>
            <person name="Puglisi K.M."/>
            <person name="Ramaprasad G."/>
            <person name="Raza A.S."/>
            <person name="Rivera-Oven A.G."/>
            <person name="Robins E."/>
            <person name="Roeun D.C."/>
            <person name="Rostovtseva N."/>
            <person name="Sadat M."/>
            <person name="Seas A."/>
            <person name="So E.J."/>
            <person name="Sogbesan C."/>
            <person name="Strumsky L.A."/>
            <person name="Sun J.L."/>
            <person name="Sutherland H.J."/>
            <person name="Tchakounte I."/>
            <person name="Tewell J.R."/>
            <person name="Thapa D.J."/>
            <person name="Tkach Y."/>
            <person name="Tran C.D."/>
            <person name="Tran V."/>
            <person name="Vithayathil T."/>
            <person name="Vivekanandan A."/>
            <person name="Wang S.R."/>
            <person name="White E."/>
            <person name="Yang A.L."/>
            <person name="Ye D.T."/>
            <person name="Yirenkyi M."/>
            <person name="Zarb J.S."/>
            <person name="Zhang S."/>
            <person name="Zhou M.T."/>
            <person name="Cao A."/>
            <person name="Nguyen K.M."/>
            <person name="Patel K."/>
            <person name="Patel P."/>
            <person name="Pennington E."/>
            <person name="Sendze O."/>
            <person name="Zahangir S."/>
            <person name="Correa-Mendez M."/>
            <person name="Fabian M.F."/>
            <person name="Liu S."/>
            <person name="Jethmalani Y."/>
            <person name="Nunn R."/>
            <person name="Prakash A."/>
            <person name="Louise T."/>
            <person name="Johnson A."/>
            <person name="Erill I."/>
            <person name="Caruso S.M."/>
        </authorList>
    </citation>
    <scope>NUCLEOTIDE SEQUENCE [LARGE SCALE GENOMIC DNA]</scope>
</reference>
<sequence>MELLIAIIIGIIIGKLYSDYKYWTRPQANQITINHTNNTQVNNMQHNQQEIAMLRNELMNLRSQVQFAQIDKLNGLPVGINQALDTYNMNNIQVPLEVIEAVAMSGIVEPQQAIQFIENERRNMKSELGKRLYV</sequence>
<dbReference type="EMBL" id="KY821088">
    <property type="protein sequence ID" value="ARM70181.1"/>
    <property type="molecule type" value="Genomic_DNA"/>
</dbReference>
<gene>
    <name evidence="2" type="ORF">HARAMBE_32</name>
</gene>
<dbReference type="Pfam" id="PF06720">
    <property type="entry name" value="Phi-29_GP16_7"/>
    <property type="match status" value="1"/>
</dbReference>
<protein>
    <submittedName>
        <fullName evidence="2">Early protein</fullName>
    </submittedName>
</protein>
<organism evidence="2 3">
    <name type="scientific">Bacillus phage Harambe</name>
    <dbReference type="NCBI Taxonomy" id="1981931"/>
    <lineage>
        <taxon>Viruses</taxon>
        <taxon>Duplodnaviria</taxon>
        <taxon>Heunggongvirae</taxon>
        <taxon>Uroviricota</taxon>
        <taxon>Caudoviricetes</taxon>
        <taxon>Salasmaviridae</taxon>
        <taxon>Harambevirus</taxon>
        <taxon>Harambevirus harambe</taxon>
    </lineage>
</organism>
<dbReference type="InterPro" id="IPR037211">
    <property type="entry name" value="Phage_DNA_replic_GP16.7_sf"/>
</dbReference>
<dbReference type="GO" id="GO:0039693">
    <property type="term" value="P:viral DNA genome replication"/>
    <property type="evidence" value="ECO:0007669"/>
    <property type="project" value="InterPro"/>
</dbReference>
<dbReference type="SUPFAM" id="SSF140713">
    <property type="entry name" value="Phage replication organizer domain"/>
    <property type="match status" value="1"/>
</dbReference>
<dbReference type="InterPro" id="IPR009595">
    <property type="entry name" value="Phage_DNA_replic_GP16.7"/>
</dbReference>
<keyword evidence="3" id="KW-1185">Reference proteome</keyword>
<dbReference type="Gene3D" id="1.10.8.600">
    <property type="entry name" value="Phage phi29 replication organiser protein p16.7-like"/>
    <property type="match status" value="1"/>
</dbReference>
<dbReference type="Proteomes" id="UP000221132">
    <property type="component" value="Segment"/>
</dbReference>
<evidence type="ECO:0000256" key="1">
    <source>
        <dbReference type="SAM" id="Coils"/>
    </source>
</evidence>